<reference evidence="2 3" key="1">
    <citation type="submission" date="2022-04" db="EMBL/GenBank/DDBJ databases">
        <title>Positive selection, recombination, and allopatry shape intraspecific diversity of widespread and dominant cyanobacteria.</title>
        <authorList>
            <person name="Wei J."/>
            <person name="Shu W."/>
            <person name="Hu C."/>
        </authorList>
    </citation>
    <scope>NUCLEOTIDE SEQUENCE [LARGE SCALE GENOMIC DNA]</scope>
    <source>
        <strain evidence="2 3">DQ-A4</strain>
    </source>
</reference>
<accession>A0ABV0KBE4</accession>
<dbReference type="Proteomes" id="UP001482513">
    <property type="component" value="Unassembled WGS sequence"/>
</dbReference>
<dbReference type="SUPFAM" id="SSF55729">
    <property type="entry name" value="Acyl-CoA N-acyltransferases (Nat)"/>
    <property type="match status" value="1"/>
</dbReference>
<dbReference type="EMBL" id="JAMPKX010000019">
    <property type="protein sequence ID" value="MEP0950048.1"/>
    <property type="molecule type" value="Genomic_DNA"/>
</dbReference>
<evidence type="ECO:0000313" key="3">
    <source>
        <dbReference type="Proteomes" id="UP001482513"/>
    </source>
</evidence>
<sequence>MKLAVSQQSLSKASAKQQQWSKGVLFPVNFLPQSTERLVLRRFADLDLDNFFSYRQDYQVARFQSWSMLPYSEAQSFIKEMQKAVMGIPGEWFQIAIAHKQSNLLLGDIGIQIYTENPAIVEIGFTLAREEQGKGYAQEAVQALVCSIFELGYISQIVGITDMRNEPSINLLRRLGMNLVRSDEAEFKGELCIEQTFELRREDWLLHKAG</sequence>
<dbReference type="InterPro" id="IPR016181">
    <property type="entry name" value="Acyl_CoA_acyltransferase"/>
</dbReference>
<dbReference type="Pfam" id="PF13302">
    <property type="entry name" value="Acetyltransf_3"/>
    <property type="match status" value="1"/>
</dbReference>
<evidence type="ECO:0000313" key="2">
    <source>
        <dbReference type="EMBL" id="MEP0950048.1"/>
    </source>
</evidence>
<dbReference type="InterPro" id="IPR000182">
    <property type="entry name" value="GNAT_dom"/>
</dbReference>
<protein>
    <submittedName>
        <fullName evidence="2">GNAT family N-acetyltransferase</fullName>
    </submittedName>
</protein>
<dbReference type="InterPro" id="IPR051531">
    <property type="entry name" value="N-acetyltransferase"/>
</dbReference>
<evidence type="ECO:0000259" key="1">
    <source>
        <dbReference type="PROSITE" id="PS51186"/>
    </source>
</evidence>
<dbReference type="PANTHER" id="PTHR43792">
    <property type="entry name" value="GNAT FAMILY, PUTATIVE (AFU_ORTHOLOGUE AFUA_3G00765)-RELATED-RELATED"/>
    <property type="match status" value="1"/>
</dbReference>
<dbReference type="PANTHER" id="PTHR43792:SF1">
    <property type="entry name" value="N-ACETYLTRANSFERASE DOMAIN-CONTAINING PROTEIN"/>
    <property type="match status" value="1"/>
</dbReference>
<keyword evidence="3" id="KW-1185">Reference proteome</keyword>
<gene>
    <name evidence="2" type="ORF">NC992_24460</name>
</gene>
<dbReference type="RefSeq" id="WP_190707552.1">
    <property type="nucleotide sequence ID" value="NZ_JAMPKX010000019.1"/>
</dbReference>
<dbReference type="Gene3D" id="3.40.630.30">
    <property type="match status" value="1"/>
</dbReference>
<organism evidence="2 3">
    <name type="scientific">Leptolyngbya subtilissima DQ-A4</name>
    <dbReference type="NCBI Taxonomy" id="2933933"/>
    <lineage>
        <taxon>Bacteria</taxon>
        <taxon>Bacillati</taxon>
        <taxon>Cyanobacteriota</taxon>
        <taxon>Cyanophyceae</taxon>
        <taxon>Leptolyngbyales</taxon>
        <taxon>Leptolyngbyaceae</taxon>
        <taxon>Leptolyngbya group</taxon>
        <taxon>Leptolyngbya</taxon>
    </lineage>
</organism>
<comment type="caution">
    <text evidence="2">The sequence shown here is derived from an EMBL/GenBank/DDBJ whole genome shotgun (WGS) entry which is preliminary data.</text>
</comment>
<proteinExistence type="predicted"/>
<dbReference type="PROSITE" id="PS51186">
    <property type="entry name" value="GNAT"/>
    <property type="match status" value="1"/>
</dbReference>
<name>A0ABV0KBE4_9CYAN</name>
<feature type="domain" description="N-acetyltransferase" evidence="1">
    <location>
        <begin position="38"/>
        <end position="198"/>
    </location>
</feature>